<feature type="region of interest" description="Disordered" evidence="1">
    <location>
        <begin position="528"/>
        <end position="560"/>
    </location>
</feature>
<evidence type="ECO:0000313" key="2">
    <source>
        <dbReference type="EMBL" id="CUS22342.1"/>
    </source>
</evidence>
<dbReference type="Gene3D" id="2.30.29.30">
    <property type="entry name" value="Pleckstrin-homology domain (PH domain)/Phosphotyrosine-binding domain (PTB)"/>
    <property type="match status" value="1"/>
</dbReference>
<feature type="compositionally biased region" description="Low complexity" evidence="1">
    <location>
        <begin position="354"/>
        <end position="374"/>
    </location>
</feature>
<proteinExistence type="predicted"/>
<feature type="region of interest" description="Disordered" evidence="1">
    <location>
        <begin position="411"/>
        <end position="491"/>
    </location>
</feature>
<feature type="compositionally biased region" description="Polar residues" evidence="1">
    <location>
        <begin position="419"/>
        <end position="431"/>
    </location>
</feature>
<feature type="compositionally biased region" description="Basic and acidic residues" evidence="1">
    <location>
        <begin position="45"/>
        <end position="70"/>
    </location>
</feature>
<protein>
    <submittedName>
        <fullName evidence="2">LAQU0S05e03224g1_1</fullName>
    </submittedName>
</protein>
<feature type="compositionally biased region" description="Low complexity" evidence="1">
    <location>
        <begin position="21"/>
        <end position="36"/>
    </location>
</feature>
<dbReference type="OrthoDB" id="5865767at2759"/>
<dbReference type="PANTHER" id="PTHR37283">
    <property type="entry name" value="PH DOMAIN-CONTAINING PROTEIN YHR131C"/>
    <property type="match status" value="1"/>
</dbReference>
<dbReference type="PANTHER" id="PTHR37283:SF1">
    <property type="entry name" value="PH DOMAIN-CONTAINING PROTEIN YHR131C"/>
    <property type="match status" value="1"/>
</dbReference>
<evidence type="ECO:0000313" key="3">
    <source>
        <dbReference type="Proteomes" id="UP000236544"/>
    </source>
</evidence>
<reference evidence="3" key="1">
    <citation type="submission" date="2015-10" db="EMBL/GenBank/DDBJ databases">
        <authorList>
            <person name="Devillers H."/>
        </authorList>
    </citation>
    <scope>NUCLEOTIDE SEQUENCE [LARGE SCALE GENOMIC DNA]</scope>
</reference>
<feature type="compositionally biased region" description="Basic residues" evidence="1">
    <location>
        <begin position="304"/>
        <end position="314"/>
    </location>
</feature>
<feature type="compositionally biased region" description="Polar residues" evidence="1">
    <location>
        <begin position="315"/>
        <end position="326"/>
    </location>
</feature>
<keyword evidence="3" id="KW-1185">Reference proteome</keyword>
<dbReference type="InterPro" id="IPR011993">
    <property type="entry name" value="PH-like_dom_sf"/>
</dbReference>
<feature type="compositionally biased region" description="Acidic residues" evidence="1">
    <location>
        <begin position="547"/>
        <end position="559"/>
    </location>
</feature>
<gene>
    <name evidence="2" type="ORF">LAQU0_S05e03224g</name>
</gene>
<evidence type="ECO:0000256" key="1">
    <source>
        <dbReference type="SAM" id="MobiDB-lite"/>
    </source>
</evidence>
<accession>A0A0P1KYJ9</accession>
<dbReference type="AlphaFoldDB" id="A0A0P1KYJ9"/>
<dbReference type="EMBL" id="LN890537">
    <property type="protein sequence ID" value="CUS22342.1"/>
    <property type="molecule type" value="Genomic_DNA"/>
</dbReference>
<name>A0A0P1KYJ9_9SACH</name>
<organism evidence="2 3">
    <name type="scientific">Lachancea quebecensis</name>
    <dbReference type="NCBI Taxonomy" id="1654605"/>
    <lineage>
        <taxon>Eukaryota</taxon>
        <taxon>Fungi</taxon>
        <taxon>Dikarya</taxon>
        <taxon>Ascomycota</taxon>
        <taxon>Saccharomycotina</taxon>
        <taxon>Saccharomycetes</taxon>
        <taxon>Saccharomycetales</taxon>
        <taxon>Saccharomycetaceae</taxon>
        <taxon>Lachancea</taxon>
    </lineage>
</organism>
<dbReference type="Proteomes" id="UP000236544">
    <property type="component" value="Unassembled WGS sequence"/>
</dbReference>
<feature type="compositionally biased region" description="Polar residues" evidence="1">
    <location>
        <begin position="446"/>
        <end position="455"/>
    </location>
</feature>
<feature type="region of interest" description="Disordered" evidence="1">
    <location>
        <begin position="304"/>
        <end position="375"/>
    </location>
</feature>
<feature type="compositionally biased region" description="Acidic residues" evidence="1">
    <location>
        <begin position="528"/>
        <end position="539"/>
    </location>
</feature>
<feature type="region of interest" description="Disordered" evidence="1">
    <location>
        <begin position="15"/>
        <end position="74"/>
    </location>
</feature>
<sequence>MSDVVHGRKMKYVKQTSIGKTKSACSSTSLSSTEGTGKNFVAIDKPSKDPMGKVKKSKSDPGKGAEKANATEEDVFAWIDPQPAKPPSYKSANPNRRITYPVYETQDSGVLPAYSPSVDEVTIVSMKMEWLDPYNCSPSRSWKNFVMEINSTQLNFYLIDPSLTRNIKNYCNGKSHFGGESVDPSMEYEGHHSIFNSLASKGTYQFNKADQESISQRIIKDKARYLTNNRLFRTYSLQFAKFGIPTDYSRKTFVLRLRCETEQFMLSFSHVDDMIMWSMYLSIGIGVALDLDFRELPTYRTVPRRRRRRRRKRNNGLTSFGDNNRSGNDRRSFSNASSRNGPLELHYPYKKRPNSMSTSDSHSNSSSRRGSNESIKSRLKSFFGSDKKVSCPSFRGSYPRAMSTVGLNAVTEDEEEEQVPSTSASVSNSPQKAEAPVRPSLDQRSKSLGTLQGSPSADDYFGFDHRGGNARDIAVTTPGSPGSPGSEISVGGATIASGELQLQSGYHNNIGLQNDLNELQQVIYEHNGEEEEDGEETEDSPTFGNTDNDDEGEEEEDDIDSLHPHTATAATSIYQEEGIFHDSEDDYYYVVDRGDEFRRRASSVTSNLSSIPYGSCEVKWHPPRKEMSRRRYIRDSLRCIRPLPEDEEWLGKVLICPTQAPAYDTNNPPISGYILGSGKPGKPKAPKFKNFKTDKGVILNKCKNHFVKPYIVGPVGLLKTNARC</sequence>